<proteinExistence type="predicted"/>
<feature type="non-terminal residue" evidence="2">
    <location>
        <position position="1"/>
    </location>
</feature>
<gene>
    <name evidence="2" type="ORF">TSPGSL018_23685</name>
</gene>
<organism evidence="2">
    <name type="scientific">Tetraselmis sp. GSL018</name>
    <dbReference type="NCBI Taxonomy" id="582737"/>
    <lineage>
        <taxon>Eukaryota</taxon>
        <taxon>Viridiplantae</taxon>
        <taxon>Chlorophyta</taxon>
        <taxon>core chlorophytes</taxon>
        <taxon>Chlorodendrophyceae</taxon>
        <taxon>Chlorodendrales</taxon>
        <taxon>Chlorodendraceae</taxon>
        <taxon>Tetraselmis</taxon>
    </lineage>
</organism>
<dbReference type="AlphaFoldDB" id="A0A061RX28"/>
<sequence>DDPSGSGEESCHKAPAKAFAEEAPVAAQVVEVHEDPVQEFYMDDPSSGRAEMSSGTESPPASEPLGDIKLETAAMQGRVASVPAWG</sequence>
<evidence type="ECO:0000256" key="1">
    <source>
        <dbReference type="SAM" id="MobiDB-lite"/>
    </source>
</evidence>
<reference evidence="2" key="1">
    <citation type="submission" date="2014-05" db="EMBL/GenBank/DDBJ databases">
        <title>The transcriptome of the halophilic microalga Tetraselmis sp. GSL018 isolated from the Great Salt Lake, Utah.</title>
        <authorList>
            <person name="Jinkerson R.E."/>
            <person name="D'Adamo S."/>
            <person name="Posewitz M.C."/>
        </authorList>
    </citation>
    <scope>NUCLEOTIDE SEQUENCE</scope>
    <source>
        <strain evidence="2">GSL018</strain>
    </source>
</reference>
<protein>
    <submittedName>
        <fullName evidence="2">Uncharacterized protein</fullName>
    </submittedName>
</protein>
<feature type="region of interest" description="Disordered" evidence="1">
    <location>
        <begin position="41"/>
        <end position="65"/>
    </location>
</feature>
<name>A0A061RX28_9CHLO</name>
<accession>A0A061RX28</accession>
<dbReference type="EMBL" id="GBEZ01010436">
    <property type="protein sequence ID" value="JAC75240.1"/>
    <property type="molecule type" value="Transcribed_RNA"/>
</dbReference>
<evidence type="ECO:0000313" key="2">
    <source>
        <dbReference type="EMBL" id="JAC75240.1"/>
    </source>
</evidence>